<comment type="caution">
    <text evidence="3">The sequence shown here is derived from an EMBL/GenBank/DDBJ whole genome shotgun (WGS) entry which is preliminary data.</text>
</comment>
<gene>
    <name evidence="3" type="ORF">EV685_1694</name>
</gene>
<dbReference type="AlphaFoldDB" id="A0A4Q7LTJ8"/>
<feature type="signal peptide" evidence="2">
    <location>
        <begin position="1"/>
        <end position="18"/>
    </location>
</feature>
<proteinExistence type="predicted"/>
<protein>
    <recommendedName>
        <fullName evidence="5">DUF4124 domain-containing protein</fullName>
    </recommendedName>
</protein>
<evidence type="ECO:0000256" key="1">
    <source>
        <dbReference type="SAM" id="MobiDB-lite"/>
    </source>
</evidence>
<dbReference type="Proteomes" id="UP000293433">
    <property type="component" value="Unassembled WGS sequence"/>
</dbReference>
<dbReference type="RefSeq" id="WP_130481537.1">
    <property type="nucleotide sequence ID" value="NZ_SGWV01000008.1"/>
</dbReference>
<feature type="region of interest" description="Disordered" evidence="1">
    <location>
        <begin position="66"/>
        <end position="91"/>
    </location>
</feature>
<dbReference type="OrthoDB" id="8905093at2"/>
<organism evidence="3 4">
    <name type="scientific">Sphaerotilus mobilis</name>
    <dbReference type="NCBI Taxonomy" id="47994"/>
    <lineage>
        <taxon>Bacteria</taxon>
        <taxon>Pseudomonadati</taxon>
        <taxon>Pseudomonadota</taxon>
        <taxon>Betaproteobacteria</taxon>
        <taxon>Burkholderiales</taxon>
        <taxon>Sphaerotilaceae</taxon>
        <taxon>Sphaerotilus</taxon>
    </lineage>
</organism>
<evidence type="ECO:0008006" key="5">
    <source>
        <dbReference type="Google" id="ProtNLM"/>
    </source>
</evidence>
<reference evidence="3 4" key="1">
    <citation type="submission" date="2019-02" db="EMBL/GenBank/DDBJ databases">
        <title>Genomic Encyclopedia of Type Strains, Phase IV (KMG-IV): sequencing the most valuable type-strain genomes for metagenomic binning, comparative biology and taxonomic classification.</title>
        <authorList>
            <person name="Goeker M."/>
        </authorList>
    </citation>
    <scope>NUCLEOTIDE SEQUENCE [LARGE SCALE GENOMIC DNA]</scope>
    <source>
        <strain evidence="3 4">DSM 10617</strain>
    </source>
</reference>
<name>A0A4Q7LTJ8_9BURK</name>
<evidence type="ECO:0000313" key="3">
    <source>
        <dbReference type="EMBL" id="RZS57129.1"/>
    </source>
</evidence>
<keyword evidence="4" id="KW-1185">Reference proteome</keyword>
<keyword evidence="2" id="KW-0732">Signal</keyword>
<sequence>MLRKLLMLTLLSPLAAQAGTIYLCKAYSGGMFWSQEHCNQHQALIERIASVPDGLPFDQQVQLGEQSRAEAARLSAPPPTSSHSTSTSSYTVNGKRYAHECQALAATITQIESQQRQPLQPGMQDRLTAHKRQVRDRQFQLRC</sequence>
<evidence type="ECO:0000256" key="2">
    <source>
        <dbReference type="SAM" id="SignalP"/>
    </source>
</evidence>
<accession>A0A4Q7LTJ8</accession>
<feature type="chain" id="PRO_5020917447" description="DUF4124 domain-containing protein" evidence="2">
    <location>
        <begin position="19"/>
        <end position="143"/>
    </location>
</feature>
<dbReference type="EMBL" id="SGWV01000008">
    <property type="protein sequence ID" value="RZS57129.1"/>
    <property type="molecule type" value="Genomic_DNA"/>
</dbReference>
<evidence type="ECO:0000313" key="4">
    <source>
        <dbReference type="Proteomes" id="UP000293433"/>
    </source>
</evidence>